<dbReference type="Pfam" id="PF11721">
    <property type="entry name" value="Malectin"/>
    <property type="match status" value="1"/>
</dbReference>
<accession>A0A8X8DEH7</accession>
<dbReference type="InterPro" id="IPR021720">
    <property type="entry name" value="Malectin_dom"/>
</dbReference>
<keyword evidence="3" id="KW-1185">Reference proteome</keyword>
<evidence type="ECO:0000313" key="3">
    <source>
        <dbReference type="Proteomes" id="UP000886885"/>
    </source>
</evidence>
<evidence type="ECO:0000259" key="1">
    <source>
        <dbReference type="Pfam" id="PF11721"/>
    </source>
</evidence>
<comment type="caution">
    <text evidence="2">The sequence shown here is derived from an EMBL/GenBank/DDBJ whole genome shotgun (WGS) entry which is preliminary data.</text>
</comment>
<feature type="domain" description="Malectin" evidence="1">
    <location>
        <begin position="10"/>
        <end position="75"/>
    </location>
</feature>
<dbReference type="EMBL" id="JAAWWB010000002">
    <property type="protein sequence ID" value="KAG6789815.1"/>
    <property type="molecule type" value="Genomic_DNA"/>
</dbReference>
<proteinExistence type="predicted"/>
<evidence type="ECO:0000313" key="2">
    <source>
        <dbReference type="EMBL" id="KAG6789815.1"/>
    </source>
</evidence>
<protein>
    <recommendedName>
        <fullName evidence="1">Malectin domain-containing protein</fullName>
    </recommendedName>
</protein>
<sequence>MRDNRSLCSLGSRTFDVYFQEEKTVLTDFGIFKAAQGADNIFIKEIKAFVRSGALEIRFHWDGKGTTALPVLEYMVQSTKSAIDVESGKLYQNEDQHYQNEDKIIHV</sequence>
<dbReference type="AlphaFoldDB" id="A0A8X8DEH7"/>
<reference evidence="2" key="1">
    <citation type="journal article" date="2020" name="bioRxiv">
        <title>Hybrid origin of Populus tomentosa Carr. identified through genome sequencing and phylogenomic analysis.</title>
        <authorList>
            <person name="An X."/>
            <person name="Gao K."/>
            <person name="Chen Z."/>
            <person name="Li J."/>
            <person name="Yang X."/>
            <person name="Yang X."/>
            <person name="Zhou J."/>
            <person name="Guo T."/>
            <person name="Zhao T."/>
            <person name="Huang S."/>
            <person name="Miao D."/>
            <person name="Khan W.U."/>
            <person name="Rao P."/>
            <person name="Ye M."/>
            <person name="Lei B."/>
            <person name="Liao W."/>
            <person name="Wang J."/>
            <person name="Ji L."/>
            <person name="Li Y."/>
            <person name="Guo B."/>
            <person name="Mustafa N.S."/>
            <person name="Li S."/>
            <person name="Yun Q."/>
            <person name="Keller S.R."/>
            <person name="Mao J."/>
            <person name="Zhang R."/>
            <person name="Strauss S.H."/>
        </authorList>
    </citation>
    <scope>NUCLEOTIDE SEQUENCE</scope>
    <source>
        <strain evidence="2">GM15</strain>
        <tissue evidence="2">Leaf</tissue>
    </source>
</reference>
<dbReference type="Proteomes" id="UP000886885">
    <property type="component" value="Chromosome 1D"/>
</dbReference>
<name>A0A8X8DEH7_POPTO</name>
<gene>
    <name evidence="2" type="ORF">POTOM_005941</name>
</gene>
<organism evidence="2 3">
    <name type="scientific">Populus tomentosa</name>
    <name type="common">Chinese white poplar</name>
    <dbReference type="NCBI Taxonomy" id="118781"/>
    <lineage>
        <taxon>Eukaryota</taxon>
        <taxon>Viridiplantae</taxon>
        <taxon>Streptophyta</taxon>
        <taxon>Embryophyta</taxon>
        <taxon>Tracheophyta</taxon>
        <taxon>Spermatophyta</taxon>
        <taxon>Magnoliopsida</taxon>
        <taxon>eudicotyledons</taxon>
        <taxon>Gunneridae</taxon>
        <taxon>Pentapetalae</taxon>
        <taxon>rosids</taxon>
        <taxon>fabids</taxon>
        <taxon>Malpighiales</taxon>
        <taxon>Salicaceae</taxon>
        <taxon>Saliceae</taxon>
        <taxon>Populus</taxon>
    </lineage>
</organism>